<evidence type="ECO:0000313" key="2">
    <source>
        <dbReference type="EMBL" id="CAJ73581.1"/>
    </source>
</evidence>
<accession>Q1Q0Q8</accession>
<evidence type="ECO:0000256" key="1">
    <source>
        <dbReference type="SAM" id="Phobius"/>
    </source>
</evidence>
<proteinExistence type="predicted"/>
<organism evidence="2">
    <name type="scientific">Kuenenia stuttgartiensis</name>
    <dbReference type="NCBI Taxonomy" id="174633"/>
    <lineage>
        <taxon>Bacteria</taxon>
        <taxon>Pseudomonadati</taxon>
        <taxon>Planctomycetota</taxon>
        <taxon>Candidatus Brocadiia</taxon>
        <taxon>Candidatus Brocadiales</taxon>
        <taxon>Candidatus Brocadiaceae</taxon>
        <taxon>Candidatus Kuenenia</taxon>
    </lineage>
</organism>
<keyword evidence="1" id="KW-0812">Transmembrane</keyword>
<keyword evidence="1" id="KW-0472">Membrane</keyword>
<protein>
    <submittedName>
        <fullName evidence="2">Uncharacterized protein</fullName>
    </submittedName>
</protein>
<sequence length="539" mass="62528">MQPKAAPRILQVNKAMYDLTNFTIQDMTRCGDALEHLGYKAKGVEELADSVVHYFYEHLIDRRTGEKSSALVRFFITYTYESLDEELRQLANMMSEGQRLTNTTSCLVLLATVGLQPEWNSIKRSKGHRVIPLVDKQTVDKHPMIAQLVYQFGIDIDKVLHPRPTLETELESKIFNVFHVPDALGSPHIPAQDEFVIPFGIKSALGFGSMLPTGNLFTVVIFSKTRVPRNTAEMFKYLALNTRMAVLPFVSKKIYINEKTVLDETERLRSIIATQTSLLSVYKKTAVNQSRRLESFSLKLKLSLAKFTKKAWLYISLITASACSLYVFYATHIEFMLHVAAIPLEILLGALLIERLLERKEKAEKFNQLMYIKSHLYRSEMRNFFVTNFSALKFPVITMSKIKNASLEELKHMRSDAEHLEYFSLDAMESVILEYVSVYHVFKDFMDRASTYGMDTLFQDMIYILHFIQDVKMFKQVNPDKPFIYEAQKHPFLMEKVRKILGDGTRKFLDYMIELKEKKPELFYDILTDYELSSRRMTR</sequence>
<gene>
    <name evidence="2" type="ORF">kuste2829</name>
</gene>
<keyword evidence="1" id="KW-1133">Transmembrane helix</keyword>
<feature type="transmembrane region" description="Helical" evidence="1">
    <location>
        <begin position="311"/>
        <end position="329"/>
    </location>
</feature>
<dbReference type="AlphaFoldDB" id="Q1Q0Q8"/>
<reference evidence="2" key="2">
    <citation type="submission" date="2006-01" db="EMBL/GenBank/DDBJ databases">
        <authorList>
            <person name="Genoscope"/>
        </authorList>
    </citation>
    <scope>NUCLEOTIDE SEQUENCE</scope>
</reference>
<reference evidence="2" key="1">
    <citation type="journal article" date="2006" name="Nature">
        <title>Deciphering the evolution and metabolism of an anammox bacterium from a community genome.</title>
        <authorList>
            <person name="Strous M."/>
            <person name="Pelletier E."/>
            <person name="Mangenot S."/>
            <person name="Rattei T."/>
            <person name="Lehner A."/>
            <person name="Taylor M.W."/>
            <person name="Horn M."/>
            <person name="Daims H."/>
            <person name="Bartol-Mavel D."/>
            <person name="Wincker P."/>
            <person name="Barbe V."/>
            <person name="Fonknechten N."/>
            <person name="Vallenet D."/>
            <person name="Segurens B."/>
            <person name="Schenowitz-Truong C."/>
            <person name="Medigue C."/>
            <person name="Collingro A."/>
            <person name="Snel B."/>
            <person name="Dutilh B.E."/>
            <person name="OpDenCamp H.J.M."/>
            <person name="vanDerDrift C."/>
            <person name="Cirpus I."/>
            <person name="vanDePas-Schoonen K.T."/>
            <person name="Harhangi H.R."/>
            <person name="vanNiftrik L."/>
            <person name="Schmid M."/>
            <person name="Keltjens J."/>
            <person name="vanDeVossenberg J."/>
            <person name="Kartal B."/>
            <person name="Meier H."/>
            <person name="Frishman D."/>
            <person name="Huynen M.A."/>
            <person name="Mewes H."/>
            <person name="Weissenbach J."/>
            <person name="Jetten M.S.M."/>
            <person name="Wagner M."/>
            <person name="LePaslier D."/>
        </authorList>
    </citation>
    <scope>NUCLEOTIDE SEQUENCE</scope>
</reference>
<dbReference type="EMBL" id="CT573071">
    <property type="protein sequence ID" value="CAJ73581.1"/>
    <property type="molecule type" value="Genomic_DNA"/>
</dbReference>
<feature type="transmembrane region" description="Helical" evidence="1">
    <location>
        <begin position="335"/>
        <end position="353"/>
    </location>
</feature>
<name>Q1Q0Q8_KUEST</name>